<evidence type="ECO:0000313" key="13">
    <source>
        <dbReference type="Proteomes" id="UP000298653"/>
    </source>
</evidence>
<proteinExistence type="predicted"/>
<evidence type="ECO:0000256" key="9">
    <source>
        <dbReference type="ARBA" id="ARBA00041175"/>
    </source>
</evidence>
<keyword evidence="13" id="KW-1185">Reference proteome</keyword>
<dbReference type="InterPro" id="IPR016152">
    <property type="entry name" value="PTrfase/Anion_transptr"/>
</dbReference>
<name>A0A4V1EFU7_9FIRM</name>
<dbReference type="AlphaFoldDB" id="A0A4V1EFU7"/>
<comment type="subcellular location">
    <subcellularLocation>
        <location evidence="1">Cytoplasm</location>
    </subcellularLocation>
</comment>
<dbReference type="SUPFAM" id="SSF55804">
    <property type="entry name" value="Phoshotransferase/anion transport protein"/>
    <property type="match status" value="1"/>
</dbReference>
<keyword evidence="2" id="KW-0813">Transport</keyword>
<evidence type="ECO:0000256" key="4">
    <source>
        <dbReference type="ARBA" id="ARBA00022553"/>
    </source>
</evidence>
<dbReference type="KEGG" id="arf:AR1Y2_0366"/>
<dbReference type="GO" id="GO:0016301">
    <property type="term" value="F:kinase activity"/>
    <property type="evidence" value="ECO:0007669"/>
    <property type="project" value="UniProtKB-KW"/>
</dbReference>
<reference evidence="12 13" key="1">
    <citation type="submission" date="2019-05" db="EMBL/GenBank/DDBJ databases">
        <title>Complete genome sequencing of Anaerostipes rhamnosivorans.</title>
        <authorList>
            <person name="Bui T.P.N."/>
            <person name="de Vos W.M."/>
        </authorList>
    </citation>
    <scope>NUCLEOTIDE SEQUENCE [LARGE SCALE GENOMIC DNA]</scope>
    <source>
        <strain evidence="12 13">1y2</strain>
    </source>
</reference>
<keyword evidence="3" id="KW-0963">Cytoplasm</keyword>
<keyword evidence="6" id="KW-0598">Phosphotransferase system</keyword>
<evidence type="ECO:0000256" key="1">
    <source>
        <dbReference type="ARBA" id="ARBA00004496"/>
    </source>
</evidence>
<dbReference type="PROSITE" id="PS51094">
    <property type="entry name" value="PTS_EIIA_TYPE_2"/>
    <property type="match status" value="1"/>
</dbReference>
<dbReference type="CDD" id="cd00211">
    <property type="entry name" value="PTS_IIA_fru"/>
    <property type="match status" value="1"/>
</dbReference>
<dbReference type="OrthoDB" id="369398at2"/>
<accession>A0A4V1EFU7</accession>
<evidence type="ECO:0000256" key="5">
    <source>
        <dbReference type="ARBA" id="ARBA00022679"/>
    </source>
</evidence>
<evidence type="ECO:0000256" key="3">
    <source>
        <dbReference type="ARBA" id="ARBA00022490"/>
    </source>
</evidence>
<keyword evidence="7" id="KW-0418">Kinase</keyword>
<protein>
    <recommendedName>
        <fullName evidence="9">Ascorbate-specific PTS system EIIA component</fullName>
    </recommendedName>
    <alternativeName>
        <fullName evidence="10">Ascorbate-specific phosphotransferase enzyme IIA component</fullName>
    </alternativeName>
</protein>
<comment type="function">
    <text evidence="8">The phosphoenolpyruvate-dependent sugar phosphotransferase system (sugar PTS), a major carbohydrate active transport system, catalyzes the phosphorylation of incoming sugar substrates concomitantly with their translocation across the cell membrane. The enzyme II UlaABC PTS system is involved in ascorbate transport.</text>
</comment>
<feature type="domain" description="PTS EIIA type-2" evidence="11">
    <location>
        <begin position="4"/>
        <end position="145"/>
    </location>
</feature>
<organism evidence="12 13">
    <name type="scientific">Anaerostipes rhamnosivorans</name>
    <dbReference type="NCBI Taxonomy" id="1229621"/>
    <lineage>
        <taxon>Bacteria</taxon>
        <taxon>Bacillati</taxon>
        <taxon>Bacillota</taxon>
        <taxon>Clostridia</taxon>
        <taxon>Lachnospirales</taxon>
        <taxon>Lachnospiraceae</taxon>
        <taxon>Anaerostipes</taxon>
    </lineage>
</organism>
<evidence type="ECO:0000256" key="6">
    <source>
        <dbReference type="ARBA" id="ARBA00022683"/>
    </source>
</evidence>
<dbReference type="GO" id="GO:0009401">
    <property type="term" value="P:phosphoenolpyruvate-dependent sugar phosphotransferase system"/>
    <property type="evidence" value="ECO:0007669"/>
    <property type="project" value="UniProtKB-KW"/>
</dbReference>
<dbReference type="Pfam" id="PF00359">
    <property type="entry name" value="PTS_EIIA_2"/>
    <property type="match status" value="1"/>
</dbReference>
<evidence type="ECO:0000256" key="7">
    <source>
        <dbReference type="ARBA" id="ARBA00022777"/>
    </source>
</evidence>
<dbReference type="GO" id="GO:0005737">
    <property type="term" value="C:cytoplasm"/>
    <property type="evidence" value="ECO:0007669"/>
    <property type="project" value="UniProtKB-SubCell"/>
</dbReference>
<dbReference type="EMBL" id="CP040058">
    <property type="protein sequence ID" value="QCP33820.1"/>
    <property type="molecule type" value="Genomic_DNA"/>
</dbReference>
<dbReference type="RefSeq" id="WP_137327443.1">
    <property type="nucleotide sequence ID" value="NZ_CP040058.1"/>
</dbReference>
<evidence type="ECO:0000256" key="8">
    <source>
        <dbReference type="ARBA" id="ARBA00037387"/>
    </source>
</evidence>
<sequence>MERLILNENNVKLQVEAKDWEEAVRIGAGILVSQGCARQSYVEGIIDAVKELGPYIIVAEGLAMPHTRPECGATDIGCSLVTLKEPVYFDGDEEPVRVLICFSAVDSESHLDILKMIVGFVEKGWIPAIAAMKEQSELFDFLEKNQDAE</sequence>
<dbReference type="Gene3D" id="3.40.930.10">
    <property type="entry name" value="Mannitol-specific EII, Chain A"/>
    <property type="match status" value="1"/>
</dbReference>
<keyword evidence="4" id="KW-0597">Phosphoprotein</keyword>
<dbReference type="InterPro" id="IPR002178">
    <property type="entry name" value="PTS_EIIA_type-2_dom"/>
</dbReference>
<gene>
    <name evidence="12" type="ORF">AR1Y2_0366</name>
</gene>
<dbReference type="InterPro" id="IPR051351">
    <property type="entry name" value="Ascorbate-PTS_EIIA_comp"/>
</dbReference>
<dbReference type="PANTHER" id="PTHR36203">
    <property type="entry name" value="ASCORBATE-SPECIFIC PTS SYSTEM EIIA COMPONENT"/>
    <property type="match status" value="1"/>
</dbReference>
<evidence type="ECO:0000256" key="2">
    <source>
        <dbReference type="ARBA" id="ARBA00022448"/>
    </source>
</evidence>
<evidence type="ECO:0000259" key="11">
    <source>
        <dbReference type="PROSITE" id="PS51094"/>
    </source>
</evidence>
<dbReference type="Proteomes" id="UP000298653">
    <property type="component" value="Chromosome"/>
</dbReference>
<evidence type="ECO:0000256" key="10">
    <source>
        <dbReference type="ARBA" id="ARBA00042072"/>
    </source>
</evidence>
<evidence type="ECO:0000313" key="12">
    <source>
        <dbReference type="EMBL" id="QCP33820.1"/>
    </source>
</evidence>
<keyword evidence="5 12" id="KW-0808">Transferase</keyword>
<dbReference type="PANTHER" id="PTHR36203:SF1">
    <property type="entry name" value="ASCORBATE-SPECIFIC PTS SYSTEM EIIA COMPONENT"/>
    <property type="match status" value="1"/>
</dbReference>